<dbReference type="Proteomes" id="UP000325780">
    <property type="component" value="Unassembled WGS sequence"/>
</dbReference>
<dbReference type="Pfam" id="PF12697">
    <property type="entry name" value="Abhydrolase_6"/>
    <property type="match status" value="1"/>
</dbReference>
<keyword evidence="4" id="KW-1185">Reference proteome</keyword>
<evidence type="ECO:0000259" key="2">
    <source>
        <dbReference type="Pfam" id="PF12697"/>
    </source>
</evidence>
<organism evidence="3 4">
    <name type="scientific">Aspergillus avenaceus</name>
    <dbReference type="NCBI Taxonomy" id="36643"/>
    <lineage>
        <taxon>Eukaryota</taxon>
        <taxon>Fungi</taxon>
        <taxon>Dikarya</taxon>
        <taxon>Ascomycota</taxon>
        <taxon>Pezizomycotina</taxon>
        <taxon>Eurotiomycetes</taxon>
        <taxon>Eurotiomycetidae</taxon>
        <taxon>Eurotiales</taxon>
        <taxon>Aspergillaceae</taxon>
        <taxon>Aspergillus</taxon>
        <taxon>Aspergillus subgen. Circumdati</taxon>
    </lineage>
</organism>
<protein>
    <submittedName>
        <fullName evidence="3">Alpha/Beta hydrolase protein</fullName>
    </submittedName>
</protein>
<evidence type="ECO:0000256" key="1">
    <source>
        <dbReference type="SAM" id="MobiDB-lite"/>
    </source>
</evidence>
<name>A0A5N6TW69_ASPAV</name>
<dbReference type="InterPro" id="IPR000073">
    <property type="entry name" value="AB_hydrolase_1"/>
</dbReference>
<dbReference type="AlphaFoldDB" id="A0A5N6TW69"/>
<feature type="region of interest" description="Disordered" evidence="1">
    <location>
        <begin position="204"/>
        <end position="229"/>
    </location>
</feature>
<keyword evidence="3" id="KW-0378">Hydrolase</keyword>
<proteinExistence type="predicted"/>
<evidence type="ECO:0000313" key="3">
    <source>
        <dbReference type="EMBL" id="KAE8150636.1"/>
    </source>
</evidence>
<dbReference type="Gene3D" id="3.40.50.1820">
    <property type="entry name" value="alpha/beta hydrolase"/>
    <property type="match status" value="1"/>
</dbReference>
<reference evidence="3 4" key="1">
    <citation type="submission" date="2019-04" db="EMBL/GenBank/DDBJ databases">
        <title>Friends and foes A comparative genomics study of 23 Aspergillus species from section Flavi.</title>
        <authorList>
            <consortium name="DOE Joint Genome Institute"/>
            <person name="Kjaerbolling I."/>
            <person name="Vesth T."/>
            <person name="Frisvad J.C."/>
            <person name="Nybo J.L."/>
            <person name="Theobald S."/>
            <person name="Kildgaard S."/>
            <person name="Isbrandt T."/>
            <person name="Kuo A."/>
            <person name="Sato A."/>
            <person name="Lyhne E.K."/>
            <person name="Kogle M.E."/>
            <person name="Wiebenga A."/>
            <person name="Kun R.S."/>
            <person name="Lubbers R.J."/>
            <person name="Makela M.R."/>
            <person name="Barry K."/>
            <person name="Chovatia M."/>
            <person name="Clum A."/>
            <person name="Daum C."/>
            <person name="Haridas S."/>
            <person name="He G."/>
            <person name="LaButti K."/>
            <person name="Lipzen A."/>
            <person name="Mondo S."/>
            <person name="Riley R."/>
            <person name="Salamov A."/>
            <person name="Simmons B.A."/>
            <person name="Magnuson J.K."/>
            <person name="Henrissat B."/>
            <person name="Mortensen U.H."/>
            <person name="Larsen T.O."/>
            <person name="Devries R.P."/>
            <person name="Grigoriev I.V."/>
            <person name="Machida M."/>
            <person name="Baker S.E."/>
            <person name="Andersen M.R."/>
        </authorList>
    </citation>
    <scope>NUCLEOTIDE SEQUENCE [LARGE SCALE GENOMIC DNA]</scope>
    <source>
        <strain evidence="3 4">IBT 18842</strain>
    </source>
</reference>
<sequence>MADFEFTALATKPSAQISYSFHAPATTAKNLLIVFINGMGLPQASWGPVIAKLKNIRQETGTPAILTYDRYGQGQTTDRDPDDAAAPDPMHGHDCMSVVKDLRQLITQITRDKLGTTDIDSLSLLLVGNSIGGPLARLYAQEYPGTVAGLLLLDSNIANTDFVSIFPDPDAEGFDPSTLPPGVPLPALRGTREAMRRMFHPSVGSKEGLSRRNLPELLPSSDGPVVRGPDGKSPFVTVVGHDFETFAQEMTQMGAPKSIITTYMNPYWHEYNKGLTKITEPERSKGPLQAPGASHFIQKDNPDFVAQELDGLLSKVF</sequence>
<dbReference type="InterPro" id="IPR029058">
    <property type="entry name" value="AB_hydrolase_fold"/>
</dbReference>
<feature type="domain" description="AB hydrolase-1" evidence="2">
    <location>
        <begin position="33"/>
        <end position="307"/>
    </location>
</feature>
<gene>
    <name evidence="3" type="ORF">BDV25DRAFT_172003</name>
</gene>
<dbReference type="OrthoDB" id="3466836at2759"/>
<evidence type="ECO:0000313" key="4">
    <source>
        <dbReference type="Proteomes" id="UP000325780"/>
    </source>
</evidence>
<dbReference type="EMBL" id="ML742089">
    <property type="protein sequence ID" value="KAE8150636.1"/>
    <property type="molecule type" value="Genomic_DNA"/>
</dbReference>
<dbReference type="SUPFAM" id="SSF53474">
    <property type="entry name" value="alpha/beta-Hydrolases"/>
    <property type="match status" value="1"/>
</dbReference>
<dbReference type="GO" id="GO:0016787">
    <property type="term" value="F:hydrolase activity"/>
    <property type="evidence" value="ECO:0007669"/>
    <property type="project" value="UniProtKB-KW"/>
</dbReference>
<accession>A0A5N6TW69</accession>